<dbReference type="RefSeq" id="WP_083362777.1">
    <property type="nucleotide sequence ID" value="NZ_LT629742.1"/>
</dbReference>
<dbReference type="Proteomes" id="UP000181956">
    <property type="component" value="Chromosome I"/>
</dbReference>
<organism evidence="2 3">
    <name type="scientific">Microterricola viridarii</name>
    <dbReference type="NCBI Taxonomy" id="412690"/>
    <lineage>
        <taxon>Bacteria</taxon>
        <taxon>Bacillati</taxon>
        <taxon>Actinomycetota</taxon>
        <taxon>Actinomycetes</taxon>
        <taxon>Micrococcales</taxon>
        <taxon>Microbacteriaceae</taxon>
        <taxon>Microterricola</taxon>
    </lineage>
</organism>
<proteinExistence type="predicted"/>
<feature type="transmembrane region" description="Helical" evidence="1">
    <location>
        <begin position="72"/>
        <end position="94"/>
    </location>
</feature>
<dbReference type="STRING" id="412690.SAMN04489834_0664"/>
<dbReference type="Pfam" id="PF04341">
    <property type="entry name" value="DUF485"/>
    <property type="match status" value="1"/>
</dbReference>
<gene>
    <name evidence="2" type="ORF">SAMN04489834_0664</name>
</gene>
<dbReference type="InterPro" id="IPR007436">
    <property type="entry name" value="DUF485"/>
</dbReference>
<sequence length="136" mass="14591">MGNDALHTAEATGTDAVDFAAIQETPRFQKLRNRHRRFVFPVLIVCLAWYLAYVLLAAYAPALMATPVFGSVNVGLLLGLAQIVTTFAVTTWYVTFANRDLDPIASEIRDEAEAAIAASAAAPRHAASAPTAEESL</sequence>
<dbReference type="OrthoDB" id="3543412at2"/>
<dbReference type="EMBL" id="LT629742">
    <property type="protein sequence ID" value="SDR99582.1"/>
    <property type="molecule type" value="Genomic_DNA"/>
</dbReference>
<dbReference type="AlphaFoldDB" id="A0A1H1NKR5"/>
<keyword evidence="3" id="KW-1185">Reference proteome</keyword>
<keyword evidence="1" id="KW-0472">Membrane</keyword>
<protein>
    <submittedName>
        <fullName evidence="2">Uncharacterized membrane protein, DUF485 family</fullName>
    </submittedName>
</protein>
<evidence type="ECO:0000256" key="1">
    <source>
        <dbReference type="SAM" id="Phobius"/>
    </source>
</evidence>
<evidence type="ECO:0000313" key="2">
    <source>
        <dbReference type="EMBL" id="SDR99582.1"/>
    </source>
</evidence>
<dbReference type="PANTHER" id="PTHR38441">
    <property type="entry name" value="INTEGRAL MEMBRANE PROTEIN-RELATED"/>
    <property type="match status" value="1"/>
</dbReference>
<evidence type="ECO:0000313" key="3">
    <source>
        <dbReference type="Proteomes" id="UP000181956"/>
    </source>
</evidence>
<accession>A0A1H1NKR5</accession>
<reference evidence="3" key="1">
    <citation type="submission" date="2016-10" db="EMBL/GenBank/DDBJ databases">
        <authorList>
            <person name="Varghese N."/>
            <person name="Submissions S."/>
        </authorList>
    </citation>
    <scope>NUCLEOTIDE SEQUENCE [LARGE SCALE GENOMIC DNA]</scope>
    <source>
        <strain evidence="3">DSM 21772</strain>
    </source>
</reference>
<name>A0A1H1NKR5_9MICO</name>
<dbReference type="PANTHER" id="PTHR38441:SF1">
    <property type="entry name" value="MEMBRANE PROTEIN"/>
    <property type="match status" value="1"/>
</dbReference>
<keyword evidence="1" id="KW-1133">Transmembrane helix</keyword>
<keyword evidence="1" id="KW-0812">Transmembrane</keyword>
<feature type="transmembrane region" description="Helical" evidence="1">
    <location>
        <begin position="38"/>
        <end position="60"/>
    </location>
</feature>